<dbReference type="SUPFAM" id="SSF46689">
    <property type="entry name" value="Homeodomain-like"/>
    <property type="match status" value="1"/>
</dbReference>
<dbReference type="InterPro" id="IPR009057">
    <property type="entry name" value="Homeodomain-like_sf"/>
</dbReference>
<dbReference type="FunFam" id="1.10.10.60:FF:000023">
    <property type="entry name" value="protein REVEILLE 6 isoform X1"/>
    <property type="match status" value="1"/>
</dbReference>
<dbReference type="PROSITE" id="PS51293">
    <property type="entry name" value="SANT"/>
    <property type="match status" value="1"/>
</dbReference>
<feature type="domain" description="SANT" evidence="8">
    <location>
        <begin position="28"/>
        <end position="79"/>
    </location>
</feature>
<evidence type="ECO:0000259" key="7">
    <source>
        <dbReference type="PROSITE" id="PS50090"/>
    </source>
</evidence>
<evidence type="ECO:0000256" key="3">
    <source>
        <dbReference type="ARBA" id="ARBA00023125"/>
    </source>
</evidence>
<dbReference type="GO" id="GO:0010468">
    <property type="term" value="P:regulation of gene expression"/>
    <property type="evidence" value="ECO:0007669"/>
    <property type="project" value="UniProtKB-ARBA"/>
</dbReference>
<dbReference type="InterPro" id="IPR006447">
    <property type="entry name" value="Myb_dom_plants"/>
</dbReference>
<dbReference type="InterPro" id="IPR017930">
    <property type="entry name" value="Myb_dom"/>
</dbReference>
<dbReference type="SMART" id="SM00717">
    <property type="entry name" value="SANT"/>
    <property type="match status" value="1"/>
</dbReference>
<dbReference type="Gene3D" id="1.10.10.60">
    <property type="entry name" value="Homeodomain-like"/>
    <property type="match status" value="1"/>
</dbReference>
<dbReference type="PROSITE" id="PS51294">
    <property type="entry name" value="HTH_MYB"/>
    <property type="match status" value="1"/>
</dbReference>
<protein>
    <submittedName>
        <fullName evidence="10">Protein CCA1</fullName>
    </submittedName>
</protein>
<reference evidence="10 11" key="1">
    <citation type="journal article" date="2022" name="Nat. Plants">
        <title>Genomes of leafy and leafless Platanthera orchids illuminate the evolution of mycoheterotrophy.</title>
        <authorList>
            <person name="Li M.H."/>
            <person name="Liu K.W."/>
            <person name="Li Z."/>
            <person name="Lu H.C."/>
            <person name="Ye Q.L."/>
            <person name="Zhang D."/>
            <person name="Wang J.Y."/>
            <person name="Li Y.F."/>
            <person name="Zhong Z.M."/>
            <person name="Liu X."/>
            <person name="Yu X."/>
            <person name="Liu D.K."/>
            <person name="Tu X.D."/>
            <person name="Liu B."/>
            <person name="Hao Y."/>
            <person name="Liao X.Y."/>
            <person name="Jiang Y.T."/>
            <person name="Sun W.H."/>
            <person name="Chen J."/>
            <person name="Chen Y.Q."/>
            <person name="Ai Y."/>
            <person name="Zhai J.W."/>
            <person name="Wu S.S."/>
            <person name="Zhou Z."/>
            <person name="Hsiao Y.Y."/>
            <person name="Wu W.L."/>
            <person name="Chen Y.Y."/>
            <person name="Lin Y.F."/>
            <person name="Hsu J.L."/>
            <person name="Li C.Y."/>
            <person name="Wang Z.W."/>
            <person name="Zhao X."/>
            <person name="Zhong W.Y."/>
            <person name="Ma X.K."/>
            <person name="Ma L."/>
            <person name="Huang J."/>
            <person name="Chen G.Z."/>
            <person name="Huang M.Z."/>
            <person name="Huang L."/>
            <person name="Peng D.H."/>
            <person name="Luo Y.B."/>
            <person name="Zou S.Q."/>
            <person name="Chen S.P."/>
            <person name="Lan S."/>
            <person name="Tsai W.C."/>
            <person name="Van de Peer Y."/>
            <person name="Liu Z.J."/>
        </authorList>
    </citation>
    <scope>NUCLEOTIDE SEQUENCE [LARGE SCALE GENOMIC DNA]</scope>
    <source>
        <strain evidence="10">Lor287</strain>
    </source>
</reference>
<keyword evidence="3" id="KW-0238">DNA-binding</keyword>
<dbReference type="InterPro" id="IPR017884">
    <property type="entry name" value="SANT_dom"/>
</dbReference>
<evidence type="ECO:0000256" key="6">
    <source>
        <dbReference type="SAM" id="MobiDB-lite"/>
    </source>
</evidence>
<evidence type="ECO:0000256" key="5">
    <source>
        <dbReference type="ARBA" id="ARBA00023242"/>
    </source>
</evidence>
<evidence type="ECO:0000256" key="2">
    <source>
        <dbReference type="ARBA" id="ARBA00023015"/>
    </source>
</evidence>
<comment type="subcellular location">
    <subcellularLocation>
        <location evidence="1">Nucleus</location>
    </subcellularLocation>
</comment>
<accession>A0AAP0BN71</accession>
<dbReference type="Pfam" id="PF00249">
    <property type="entry name" value="Myb_DNA-binding"/>
    <property type="match status" value="1"/>
</dbReference>
<keyword evidence="11" id="KW-1185">Reference proteome</keyword>
<feature type="region of interest" description="Disordered" evidence="6">
    <location>
        <begin position="445"/>
        <end position="464"/>
    </location>
</feature>
<dbReference type="Proteomes" id="UP001418222">
    <property type="component" value="Unassembled WGS sequence"/>
</dbReference>
<dbReference type="CDD" id="cd00167">
    <property type="entry name" value="SANT"/>
    <property type="match status" value="1"/>
</dbReference>
<proteinExistence type="predicted"/>
<dbReference type="NCBIfam" id="TIGR01557">
    <property type="entry name" value="myb_SHAQKYF"/>
    <property type="match status" value="1"/>
</dbReference>
<dbReference type="AlphaFoldDB" id="A0AAP0BN71"/>
<keyword evidence="2" id="KW-0805">Transcription regulation</keyword>
<gene>
    <name evidence="10" type="primary">CCA1</name>
    <name evidence="10" type="ORF">KSP39_PZI007695</name>
</gene>
<organism evidence="10 11">
    <name type="scientific">Platanthera zijinensis</name>
    <dbReference type="NCBI Taxonomy" id="2320716"/>
    <lineage>
        <taxon>Eukaryota</taxon>
        <taxon>Viridiplantae</taxon>
        <taxon>Streptophyta</taxon>
        <taxon>Embryophyta</taxon>
        <taxon>Tracheophyta</taxon>
        <taxon>Spermatophyta</taxon>
        <taxon>Magnoliopsida</taxon>
        <taxon>Liliopsida</taxon>
        <taxon>Asparagales</taxon>
        <taxon>Orchidaceae</taxon>
        <taxon>Orchidoideae</taxon>
        <taxon>Orchideae</taxon>
        <taxon>Orchidinae</taxon>
        <taxon>Platanthera</taxon>
    </lineage>
</organism>
<feature type="region of interest" description="Disordered" evidence="6">
    <location>
        <begin position="1"/>
        <end position="27"/>
    </location>
</feature>
<evidence type="ECO:0000259" key="9">
    <source>
        <dbReference type="PROSITE" id="PS51294"/>
    </source>
</evidence>
<evidence type="ECO:0000313" key="10">
    <source>
        <dbReference type="EMBL" id="KAK8945035.1"/>
    </source>
</evidence>
<dbReference type="GO" id="GO:0003677">
    <property type="term" value="F:DNA binding"/>
    <property type="evidence" value="ECO:0007669"/>
    <property type="project" value="UniProtKB-KW"/>
</dbReference>
<dbReference type="GO" id="GO:0005634">
    <property type="term" value="C:nucleus"/>
    <property type="evidence" value="ECO:0007669"/>
    <property type="project" value="UniProtKB-SubCell"/>
</dbReference>
<evidence type="ECO:0000313" key="11">
    <source>
        <dbReference type="Proteomes" id="UP001418222"/>
    </source>
</evidence>
<feature type="domain" description="Myb-like" evidence="7">
    <location>
        <begin position="25"/>
        <end position="75"/>
    </location>
</feature>
<evidence type="ECO:0000259" key="8">
    <source>
        <dbReference type="PROSITE" id="PS51293"/>
    </source>
</evidence>
<dbReference type="PANTHER" id="PTHR12802:SF177">
    <property type="entry name" value="PROTEIN CCA1"/>
    <property type="match status" value="1"/>
</dbReference>
<keyword evidence="5" id="KW-0539">Nucleus</keyword>
<sequence length="590" mass="65189">MIYVSESGMGRSPARVQSKTRKPYTITKQREKWTDEEHGKFLEALRLHGRAWQRIQEHIGTKSAVQIRSHAQKFFLKLEKGNGGKSPGHSHDIEIPPPRPKRRPYISYPRQTGAASRSSSEEVREKSLSKLFLLSTKKVALDAKTKTFGKDPPSTSIYFHNDDISERSQEHIPMMCELKEKRNQLSTELKKNDAELPIFETNENLTDSHFGFTSSKDNLEDGQSHEKLAVQFEGIKYSGEGISTSFSSLIEKADLNLSLDSTRSAAHRPKNSAAISSIHQSVPSISLVNHLQNDENAFDALISLTNHFPSLLASALLQNPAIYHAASVAAAILPTTLVEFSMHSNTQLAGEAPKKQSSASPGMLAIVTATIAAASAWWRVHGLLPSPFLANHTLLQTTEVSQVHEDDGSNSKDNINQNLKQKSAVQTCSALLKLSSLPDTCLNQVPGKKKHDPSSCDSNTSPSCEVEKDAALNKEKVLRIREAELAPSPSQEFRDAYCSKRLEQGSLALQWPQGFSPLRLDDYAAFNPGKEEAFRLQIDLNRKAFTATTCNVSNEIALNDSGIATYKGHLVDAEKYNTDQEESSAKRTCL</sequence>
<dbReference type="PROSITE" id="PS50090">
    <property type="entry name" value="MYB_LIKE"/>
    <property type="match status" value="1"/>
</dbReference>
<dbReference type="PANTHER" id="PTHR12802">
    <property type="entry name" value="SWI/SNF COMPLEX-RELATED"/>
    <property type="match status" value="1"/>
</dbReference>
<comment type="caution">
    <text evidence="10">The sequence shown here is derived from an EMBL/GenBank/DDBJ whole genome shotgun (WGS) entry which is preliminary data.</text>
</comment>
<feature type="region of interest" description="Disordered" evidence="6">
    <location>
        <begin position="79"/>
        <end position="122"/>
    </location>
</feature>
<dbReference type="EMBL" id="JBBWWQ010000006">
    <property type="protein sequence ID" value="KAK8945035.1"/>
    <property type="molecule type" value="Genomic_DNA"/>
</dbReference>
<dbReference type="InterPro" id="IPR001005">
    <property type="entry name" value="SANT/Myb"/>
</dbReference>
<evidence type="ECO:0000256" key="4">
    <source>
        <dbReference type="ARBA" id="ARBA00023163"/>
    </source>
</evidence>
<evidence type="ECO:0000256" key="1">
    <source>
        <dbReference type="ARBA" id="ARBA00004123"/>
    </source>
</evidence>
<keyword evidence="4" id="KW-0804">Transcription</keyword>
<name>A0AAP0BN71_9ASPA</name>
<feature type="domain" description="HTH myb-type" evidence="9">
    <location>
        <begin position="25"/>
        <end position="79"/>
    </location>
</feature>